<organism evidence="1 2">
    <name type="scientific">Desulfosarcina alkanivorans</name>
    <dbReference type="NCBI Taxonomy" id="571177"/>
    <lineage>
        <taxon>Bacteria</taxon>
        <taxon>Pseudomonadati</taxon>
        <taxon>Thermodesulfobacteriota</taxon>
        <taxon>Desulfobacteria</taxon>
        <taxon>Desulfobacterales</taxon>
        <taxon>Desulfosarcinaceae</taxon>
        <taxon>Desulfosarcina</taxon>
    </lineage>
</organism>
<sequence>MPTQHSAPTIALIGSAVLDATEAHEMLGAIINVIENRPKSPTEAQLQAMMTMVHEGLMVTRQRLQGLSYEKGSAFCALINESLSKKEAPTKTPDKDDDSEDRAGYLVTAMDLYLSRGDRPAKALRKATSDYAYEYHHSACFG</sequence>
<accession>A0A5K7YHI8</accession>
<dbReference type="EMBL" id="AP021874">
    <property type="protein sequence ID" value="BBO69102.1"/>
    <property type="molecule type" value="Genomic_DNA"/>
</dbReference>
<dbReference type="AlphaFoldDB" id="A0A5K7YHI8"/>
<dbReference type="RefSeq" id="WP_155317181.1">
    <property type="nucleotide sequence ID" value="NZ_AP021874.1"/>
</dbReference>
<evidence type="ECO:0000313" key="1">
    <source>
        <dbReference type="EMBL" id="BBO69102.1"/>
    </source>
</evidence>
<keyword evidence="2" id="KW-1185">Reference proteome</keyword>
<evidence type="ECO:0000313" key="2">
    <source>
        <dbReference type="Proteomes" id="UP000427906"/>
    </source>
</evidence>
<dbReference type="Proteomes" id="UP000427906">
    <property type="component" value="Chromosome"/>
</dbReference>
<protein>
    <submittedName>
        <fullName evidence="1">Uncharacterized protein</fullName>
    </submittedName>
</protein>
<name>A0A5K7YHI8_9BACT</name>
<gene>
    <name evidence="1" type="ORF">DSCA_30320</name>
</gene>
<dbReference type="KEGG" id="dalk:DSCA_30320"/>
<proteinExistence type="predicted"/>
<reference evidence="1 2" key="1">
    <citation type="submission" date="2019-11" db="EMBL/GenBank/DDBJ databases">
        <title>Comparative genomics of hydrocarbon-degrading Desulfosarcina strains.</title>
        <authorList>
            <person name="Watanabe M."/>
            <person name="Kojima H."/>
            <person name="Fukui M."/>
        </authorList>
    </citation>
    <scope>NUCLEOTIDE SEQUENCE [LARGE SCALE GENOMIC DNA]</scope>
    <source>
        <strain evidence="1 2">PL12</strain>
    </source>
</reference>